<dbReference type="SUPFAM" id="SSF52540">
    <property type="entry name" value="P-loop containing nucleoside triphosphate hydrolases"/>
    <property type="match status" value="1"/>
</dbReference>
<accession>A0A7R7J0A8</accession>
<dbReference type="AlphaFoldDB" id="A0A7R7J0A8"/>
<dbReference type="EMBL" id="AP023213">
    <property type="protein sequence ID" value="BCO11475.1"/>
    <property type="molecule type" value="Genomic_DNA"/>
</dbReference>
<proteinExistence type="predicted"/>
<feature type="domain" description="PD-(D/E)XK endonuclease-like" evidence="2">
    <location>
        <begin position="622"/>
        <end position="831"/>
    </location>
</feature>
<reference evidence="3 4" key="1">
    <citation type="submission" date="2020-06" db="EMBL/GenBank/DDBJ databases">
        <title>Interaction of electrochemicaly active bacteria, Geobacter bremensis R4 on different carbon anode.</title>
        <authorList>
            <person name="Meng L."/>
            <person name="Yoshida N."/>
        </authorList>
    </citation>
    <scope>NUCLEOTIDE SEQUENCE [LARGE SCALE GENOMIC DNA]</scope>
    <source>
        <strain evidence="3 4">R4</strain>
    </source>
</reference>
<dbReference type="InterPro" id="IPR011335">
    <property type="entry name" value="Restrct_endonuc-II-like"/>
</dbReference>
<name>A0A7R7J0A8_9BACT</name>
<dbReference type="InterPro" id="IPR038726">
    <property type="entry name" value="PDDEXK_AddAB-type"/>
</dbReference>
<organism evidence="3 4">
    <name type="scientific">Citrifermentans bremense</name>
    <dbReference type="NCBI Taxonomy" id="60035"/>
    <lineage>
        <taxon>Bacteria</taxon>
        <taxon>Pseudomonadati</taxon>
        <taxon>Thermodesulfobacteriota</taxon>
        <taxon>Desulfuromonadia</taxon>
        <taxon>Geobacterales</taxon>
        <taxon>Geobacteraceae</taxon>
        <taxon>Citrifermentans</taxon>
    </lineage>
</organism>
<dbReference type="Pfam" id="PF12705">
    <property type="entry name" value="PDDEXK_1"/>
    <property type="match status" value="1"/>
</dbReference>
<dbReference type="InterPro" id="IPR027417">
    <property type="entry name" value="P-loop_NTPase"/>
</dbReference>
<feature type="region of interest" description="Disordered" evidence="1">
    <location>
        <begin position="906"/>
        <end position="927"/>
    </location>
</feature>
<evidence type="ECO:0000256" key="1">
    <source>
        <dbReference type="SAM" id="MobiDB-lite"/>
    </source>
</evidence>
<dbReference type="Gene3D" id="3.40.50.300">
    <property type="entry name" value="P-loop containing nucleotide triphosphate hydrolases"/>
    <property type="match status" value="1"/>
</dbReference>
<dbReference type="Gene3D" id="3.90.320.10">
    <property type="match status" value="1"/>
</dbReference>
<dbReference type="Proteomes" id="UP000515472">
    <property type="component" value="Chromosome"/>
</dbReference>
<keyword evidence="4" id="KW-1185">Reference proteome</keyword>
<evidence type="ECO:0000313" key="3">
    <source>
        <dbReference type="EMBL" id="BCO11475.1"/>
    </source>
</evidence>
<dbReference type="InterPro" id="IPR011604">
    <property type="entry name" value="PDDEXK-like_dom_sf"/>
</dbReference>
<dbReference type="SUPFAM" id="SSF52980">
    <property type="entry name" value="Restriction endonuclease-like"/>
    <property type="match status" value="1"/>
</dbReference>
<protein>
    <recommendedName>
        <fullName evidence="2">PD-(D/E)XK endonuclease-like domain-containing protein</fullName>
    </recommendedName>
</protein>
<evidence type="ECO:0000259" key="2">
    <source>
        <dbReference type="Pfam" id="PF12705"/>
    </source>
</evidence>
<evidence type="ECO:0000313" key="4">
    <source>
        <dbReference type="Proteomes" id="UP000515472"/>
    </source>
</evidence>
<sequence>MSTPLNIDATLHFFLFPDRTSARAARRAVAERGGAAGLVVGTWQELLERAREAYLLPEPRSSWQDALERAAGELSSSFWSESLAVAPDETIATVASTLAFLLEGAGPSGRLTIPADGILPSRAHRHLRDLGRLHERMGFLLPPHLEVISSILGGGPEQTIRSLRVYRDPVRLKLNPWQEALLGKLSRDCSADGGRFAALHTALTACVPAAKPETSLGALQRNIFGAGAATVSLDPSVQCLAVRDFLEEVEVAVGMAQQALSGDPALEPSDLGFLVPDERCYLDALDLLCRRAGLPLSGLPVEKPVRDLGKEAVFSFLATRRQPPPALALAALLSSPLMPWSRETGNDLAQEAVGEGAPDLRAPQGMAEKGKRMLRLLAKRIDDAAALAKALLRFAALLRGVEGMEVHVARALATIKRCRAELTEEGAVPWGDLMRIAAPETVTGPAAGVLVREGAAVFLDYELPWRQVRHLFVLGFVDGRYPREPSVSSVFSDADLEALAAAGYAVEPPSAGAMRRRSELREQIGCASQRLNLFMPRRDPFGKPLRPSQTLTYLAKVFGADEPDELVLELDREEERMKVASLPTAPPSNPLPQRELKKDDLFLKRDLLAIHCYEDGSPKPQSPSSLDTLMVSPLAWLLSRAGLQPREWSPESLDVASKGTLAHHVFEHLFRPGQPLPSPAEVKARVPILLDQAIERKKPLLLEPEWHVERRHLAKEVEVAALHWRGLLEQIGAEVLGNEVWLKGVLDTLPIHGSADLLLRLPGGQLYVVDYKKAGSGQRRERMKKGYDSQASLYRLMIQTGGSKSAEGALKEALEQAGEIGVVYYLMNDQTALADSSGWIDGKVAGMEELGSGISVNAIELIRERIAELRLGKVTLNHEGDPDWFKSNAGITMYAVDDTPLIPLFMKDDPGDEGEDTNDQVRQRGNN</sequence>
<gene>
    <name evidence="3" type="ORF">GEOBRER4_n2790</name>
</gene>